<name>A0AAN9X7C5_PSOTE</name>
<protein>
    <submittedName>
        <fullName evidence="2">Uncharacterized protein</fullName>
    </submittedName>
</protein>
<dbReference type="Proteomes" id="UP001386955">
    <property type="component" value="Unassembled WGS sequence"/>
</dbReference>
<accession>A0AAN9X7C5</accession>
<evidence type="ECO:0000256" key="1">
    <source>
        <dbReference type="SAM" id="MobiDB-lite"/>
    </source>
</evidence>
<proteinExistence type="predicted"/>
<evidence type="ECO:0000313" key="3">
    <source>
        <dbReference type="Proteomes" id="UP001386955"/>
    </source>
</evidence>
<evidence type="ECO:0000313" key="2">
    <source>
        <dbReference type="EMBL" id="KAK7385560.1"/>
    </source>
</evidence>
<dbReference type="AlphaFoldDB" id="A0AAN9X7C5"/>
<keyword evidence="3" id="KW-1185">Reference proteome</keyword>
<sequence length="139" mass="14931">MLMSSSPMVELTLPRTPTSSSTTEPSSSTPISLLLSTLTLCFEGTHGRNDGYTVNANVVGTHKNGREHGHSYRIADFGDVSVPKSYNLRAEVASCNDFGFCFRSTPSSNPSPIMPLSSHPLQAPLQGQGPGNTWQHLIL</sequence>
<reference evidence="2 3" key="1">
    <citation type="submission" date="2024-01" db="EMBL/GenBank/DDBJ databases">
        <title>The genomes of 5 underutilized Papilionoideae crops provide insights into root nodulation and disease resistanc.</title>
        <authorList>
            <person name="Jiang F."/>
        </authorList>
    </citation>
    <scope>NUCLEOTIDE SEQUENCE [LARGE SCALE GENOMIC DNA]</scope>
    <source>
        <strain evidence="2">DUOXIRENSHENG_FW03</strain>
        <tissue evidence="2">Leaves</tissue>
    </source>
</reference>
<organism evidence="2 3">
    <name type="scientific">Psophocarpus tetragonolobus</name>
    <name type="common">Winged bean</name>
    <name type="synonym">Dolichos tetragonolobus</name>
    <dbReference type="NCBI Taxonomy" id="3891"/>
    <lineage>
        <taxon>Eukaryota</taxon>
        <taxon>Viridiplantae</taxon>
        <taxon>Streptophyta</taxon>
        <taxon>Embryophyta</taxon>
        <taxon>Tracheophyta</taxon>
        <taxon>Spermatophyta</taxon>
        <taxon>Magnoliopsida</taxon>
        <taxon>eudicotyledons</taxon>
        <taxon>Gunneridae</taxon>
        <taxon>Pentapetalae</taxon>
        <taxon>rosids</taxon>
        <taxon>fabids</taxon>
        <taxon>Fabales</taxon>
        <taxon>Fabaceae</taxon>
        <taxon>Papilionoideae</taxon>
        <taxon>50 kb inversion clade</taxon>
        <taxon>NPAAA clade</taxon>
        <taxon>indigoferoid/millettioid clade</taxon>
        <taxon>Phaseoleae</taxon>
        <taxon>Psophocarpus</taxon>
    </lineage>
</organism>
<dbReference type="EMBL" id="JAYMYS010000008">
    <property type="protein sequence ID" value="KAK7385560.1"/>
    <property type="molecule type" value="Genomic_DNA"/>
</dbReference>
<comment type="caution">
    <text evidence="2">The sequence shown here is derived from an EMBL/GenBank/DDBJ whole genome shotgun (WGS) entry which is preliminary data.</text>
</comment>
<feature type="compositionally biased region" description="Low complexity" evidence="1">
    <location>
        <begin position="11"/>
        <end position="29"/>
    </location>
</feature>
<feature type="region of interest" description="Disordered" evidence="1">
    <location>
        <begin position="1"/>
        <end position="29"/>
    </location>
</feature>
<gene>
    <name evidence="2" type="ORF">VNO78_31283</name>
</gene>